<dbReference type="InterPro" id="IPR037523">
    <property type="entry name" value="VOC_core"/>
</dbReference>
<dbReference type="GO" id="GO:0008198">
    <property type="term" value="F:ferrous iron binding"/>
    <property type="evidence" value="ECO:0007669"/>
    <property type="project" value="InterPro"/>
</dbReference>
<evidence type="ECO:0000256" key="3">
    <source>
        <dbReference type="ARBA" id="ARBA00022723"/>
    </source>
</evidence>
<evidence type="ECO:0000313" key="12">
    <source>
        <dbReference type="Proteomes" id="UP000414233"/>
    </source>
</evidence>
<dbReference type="CDD" id="cd00431">
    <property type="entry name" value="cysteine_hydrolases"/>
    <property type="match status" value="1"/>
</dbReference>
<dbReference type="SUPFAM" id="SSF54593">
    <property type="entry name" value="Glyoxalase/Bleomycin resistance protein/Dihydroxybiphenyl dioxygenase"/>
    <property type="match status" value="1"/>
</dbReference>
<dbReference type="GO" id="GO:0051213">
    <property type="term" value="F:dioxygenase activity"/>
    <property type="evidence" value="ECO:0007669"/>
    <property type="project" value="UniProtKB-KW"/>
</dbReference>
<evidence type="ECO:0000256" key="7">
    <source>
        <dbReference type="ARBA" id="ARBA00023002"/>
    </source>
</evidence>
<evidence type="ECO:0000256" key="5">
    <source>
        <dbReference type="ARBA" id="ARBA00022801"/>
    </source>
</evidence>
<sequence length="332" mass="36753">MALEALDMRHAALLVIDMQNAFCHEDGTLGLSGLDTKRLSAPVKPLARLIARCQAVGIPVIWTVQEHFAIDHSRARKQLAGHTAKRKQVSALAGTWDEQILDELKPLSEVNPSYVIRKHRFGAFYETRLEMMLKMLGTQTLMVTGTTTNACVETSIREAYLRDYDVLAVRDCIAGVNEEWEQTAQKVWSHYLCQLTDSGEVLDWIEAQVAPRTLGFGHLLMQVADIKASEHFYINLLGFTVRPAKPLADGRPFTAFKQGIALTAGGPEPGRQARQIDHMAFEVNDVRALAGRLEQAEVLFVQGPHDGPYGLTIYVSDPDGNKIELYQTGAGA</sequence>
<keyword evidence="12" id="KW-1185">Reference proteome</keyword>
<dbReference type="PANTHER" id="PTHR43540">
    <property type="entry name" value="PEROXYUREIDOACRYLATE/UREIDOACRYLATE AMIDOHYDROLASE-RELATED"/>
    <property type="match status" value="1"/>
</dbReference>
<dbReference type="InterPro" id="IPR036380">
    <property type="entry name" value="Isochorismatase-like_sf"/>
</dbReference>
<dbReference type="Pfam" id="PF00857">
    <property type="entry name" value="Isochorismatase"/>
    <property type="match status" value="1"/>
</dbReference>
<keyword evidence="3" id="KW-0479">Metal-binding</keyword>
<evidence type="ECO:0000256" key="9">
    <source>
        <dbReference type="RuleBase" id="RU000683"/>
    </source>
</evidence>
<dbReference type="EMBL" id="CABPRZ010000049">
    <property type="protein sequence ID" value="VVE59652.1"/>
    <property type="molecule type" value="Genomic_DNA"/>
</dbReference>
<evidence type="ECO:0000256" key="2">
    <source>
        <dbReference type="ARBA" id="ARBA00008784"/>
    </source>
</evidence>
<dbReference type="Pfam" id="PF00903">
    <property type="entry name" value="Glyoxalase"/>
    <property type="match status" value="1"/>
</dbReference>
<dbReference type="CDD" id="cd06587">
    <property type="entry name" value="VOC"/>
    <property type="match status" value="1"/>
</dbReference>
<dbReference type="InterPro" id="IPR029068">
    <property type="entry name" value="Glyas_Bleomycin-R_OHBP_Dase"/>
</dbReference>
<dbReference type="InterPro" id="IPR000868">
    <property type="entry name" value="Isochorismatase-like_dom"/>
</dbReference>
<comment type="cofactor">
    <cofactor evidence="1 9">
        <name>Fe(2+)</name>
        <dbReference type="ChEBI" id="CHEBI:29033"/>
    </cofactor>
</comment>
<dbReference type="Gene3D" id="3.10.180.10">
    <property type="entry name" value="2,3-Dihydroxybiphenyl 1,2-Dioxygenase, domain 1"/>
    <property type="match status" value="1"/>
</dbReference>
<evidence type="ECO:0000256" key="6">
    <source>
        <dbReference type="ARBA" id="ARBA00022964"/>
    </source>
</evidence>
<organism evidence="11 12">
    <name type="scientific">Pandoraea terrae</name>
    <dbReference type="NCBI Taxonomy" id="1537710"/>
    <lineage>
        <taxon>Bacteria</taxon>
        <taxon>Pseudomonadati</taxon>
        <taxon>Pseudomonadota</taxon>
        <taxon>Betaproteobacteria</taxon>
        <taxon>Burkholderiales</taxon>
        <taxon>Burkholderiaceae</taxon>
        <taxon>Pandoraea</taxon>
    </lineage>
</organism>
<dbReference type="PROSITE" id="PS51819">
    <property type="entry name" value="VOC"/>
    <property type="match status" value="1"/>
</dbReference>
<dbReference type="SUPFAM" id="SSF52499">
    <property type="entry name" value="Isochorismatase-like hydrolases"/>
    <property type="match status" value="1"/>
</dbReference>
<name>A0A5E4ZGL4_9BURK</name>
<feature type="domain" description="VOC" evidence="10">
    <location>
        <begin position="215"/>
        <end position="328"/>
    </location>
</feature>
<dbReference type="PROSITE" id="PS00082">
    <property type="entry name" value="EXTRADIOL_DIOXYGENAS"/>
    <property type="match status" value="1"/>
</dbReference>
<dbReference type="Gene3D" id="3.40.50.850">
    <property type="entry name" value="Isochorismatase-like"/>
    <property type="match status" value="1"/>
</dbReference>
<dbReference type="OrthoDB" id="9781985at2"/>
<dbReference type="Proteomes" id="UP000414233">
    <property type="component" value="Unassembled WGS sequence"/>
</dbReference>
<keyword evidence="4 9" id="KW-0058">Aromatic hydrocarbons catabolism</keyword>
<dbReference type="InterPro" id="IPR004360">
    <property type="entry name" value="Glyas_Fos-R_dOase_dom"/>
</dbReference>
<evidence type="ECO:0000313" key="11">
    <source>
        <dbReference type="EMBL" id="VVE59652.1"/>
    </source>
</evidence>
<evidence type="ECO:0000256" key="4">
    <source>
        <dbReference type="ARBA" id="ARBA00022797"/>
    </source>
</evidence>
<dbReference type="PANTHER" id="PTHR43540:SF6">
    <property type="entry name" value="ISOCHORISMATASE-LIKE DOMAIN-CONTAINING PROTEIN"/>
    <property type="match status" value="1"/>
</dbReference>
<keyword evidence="8 9" id="KW-0408">Iron</keyword>
<dbReference type="InterPro" id="IPR000486">
    <property type="entry name" value="Xdiol_ring_cleave_dOase_1/2"/>
</dbReference>
<gene>
    <name evidence="11" type="ORF">PTE30175_05569</name>
</gene>
<dbReference type="GO" id="GO:0016787">
    <property type="term" value="F:hydrolase activity"/>
    <property type="evidence" value="ECO:0007669"/>
    <property type="project" value="UniProtKB-KW"/>
</dbReference>
<accession>A0A5E4ZGL4</accession>
<evidence type="ECO:0000259" key="10">
    <source>
        <dbReference type="PROSITE" id="PS51819"/>
    </source>
</evidence>
<dbReference type="AlphaFoldDB" id="A0A5E4ZGL4"/>
<comment type="similarity">
    <text evidence="2 9">Belongs to the extradiol ring-cleavage dioxygenase family.</text>
</comment>
<protein>
    <submittedName>
        <fullName evidence="11">Cysteine hydrolase</fullName>
    </submittedName>
</protein>
<proteinExistence type="inferred from homology"/>
<dbReference type="RefSeq" id="WP_150700282.1">
    <property type="nucleotide sequence ID" value="NZ_CABPRZ010000049.1"/>
</dbReference>
<evidence type="ECO:0000256" key="1">
    <source>
        <dbReference type="ARBA" id="ARBA00001954"/>
    </source>
</evidence>
<evidence type="ECO:0000256" key="8">
    <source>
        <dbReference type="ARBA" id="ARBA00023004"/>
    </source>
</evidence>
<dbReference type="InterPro" id="IPR050272">
    <property type="entry name" value="Isochorismatase-like_hydrls"/>
</dbReference>
<keyword evidence="5 11" id="KW-0378">Hydrolase</keyword>
<reference evidence="11 12" key="1">
    <citation type="submission" date="2019-08" db="EMBL/GenBank/DDBJ databases">
        <authorList>
            <person name="Peeters C."/>
        </authorList>
    </citation>
    <scope>NUCLEOTIDE SEQUENCE [LARGE SCALE GENOMIC DNA]</scope>
    <source>
        <strain evidence="11 12">LMG 30175</strain>
    </source>
</reference>
<keyword evidence="6 9" id="KW-0223">Dioxygenase</keyword>
<keyword evidence="7 9" id="KW-0560">Oxidoreductase</keyword>